<keyword evidence="4" id="KW-1185">Reference proteome</keyword>
<comment type="caution">
    <text evidence="3">The sequence shown here is derived from an EMBL/GenBank/DDBJ whole genome shotgun (WGS) entry which is preliminary data.</text>
</comment>
<organism evidence="3 4">
    <name type="scientific">Muricoccus nepalensis</name>
    <dbReference type="NCBI Taxonomy" id="1854500"/>
    <lineage>
        <taxon>Bacteria</taxon>
        <taxon>Pseudomonadati</taxon>
        <taxon>Pseudomonadota</taxon>
        <taxon>Alphaproteobacteria</taxon>
        <taxon>Acetobacterales</taxon>
        <taxon>Roseomonadaceae</taxon>
        <taxon>Muricoccus</taxon>
    </lineage>
</organism>
<gene>
    <name evidence="3" type="ORF">EAH89_10240</name>
</gene>
<dbReference type="Gene3D" id="3.40.190.10">
    <property type="entry name" value="Periplasmic binding protein-like II"/>
    <property type="match status" value="1"/>
</dbReference>
<evidence type="ECO:0000313" key="3">
    <source>
        <dbReference type="EMBL" id="TPG57794.1"/>
    </source>
</evidence>
<evidence type="ECO:0000313" key="4">
    <source>
        <dbReference type="Proteomes" id="UP000317078"/>
    </source>
</evidence>
<dbReference type="AlphaFoldDB" id="A0A502G7Q2"/>
<proteinExistence type="inferred from homology"/>
<comment type="similarity">
    <text evidence="1">Belongs to the UPF0065 (bug) family.</text>
</comment>
<dbReference type="Gene3D" id="3.40.190.150">
    <property type="entry name" value="Bordetella uptake gene, domain 1"/>
    <property type="match status" value="1"/>
</dbReference>
<dbReference type="InterPro" id="IPR042100">
    <property type="entry name" value="Bug_dom1"/>
</dbReference>
<dbReference type="EMBL" id="RCZP01000007">
    <property type="protein sequence ID" value="TPG57794.1"/>
    <property type="molecule type" value="Genomic_DNA"/>
</dbReference>
<dbReference type="InterPro" id="IPR005064">
    <property type="entry name" value="BUG"/>
</dbReference>
<evidence type="ECO:0000256" key="2">
    <source>
        <dbReference type="SAM" id="MobiDB-lite"/>
    </source>
</evidence>
<reference evidence="3 4" key="1">
    <citation type="journal article" date="2019" name="Environ. Microbiol.">
        <title>Species interactions and distinct microbial communities in high Arctic permafrost affected cryosols are associated with the CH4 and CO2 gas fluxes.</title>
        <authorList>
            <person name="Altshuler I."/>
            <person name="Hamel J."/>
            <person name="Turney S."/>
            <person name="Magnuson E."/>
            <person name="Levesque R."/>
            <person name="Greer C."/>
            <person name="Whyte L.G."/>
        </authorList>
    </citation>
    <scope>NUCLEOTIDE SEQUENCE [LARGE SCALE GENOMIC DNA]</scope>
    <source>
        <strain evidence="3 4">S9.3B</strain>
    </source>
</reference>
<feature type="region of interest" description="Disordered" evidence="2">
    <location>
        <begin position="18"/>
        <end position="49"/>
    </location>
</feature>
<dbReference type="Proteomes" id="UP000317078">
    <property type="component" value="Unassembled WGS sequence"/>
</dbReference>
<evidence type="ECO:0000256" key="1">
    <source>
        <dbReference type="ARBA" id="ARBA00006987"/>
    </source>
</evidence>
<dbReference type="Pfam" id="PF03401">
    <property type="entry name" value="TctC"/>
    <property type="match status" value="1"/>
</dbReference>
<dbReference type="PANTHER" id="PTHR42928:SF5">
    <property type="entry name" value="BLR1237 PROTEIN"/>
    <property type="match status" value="1"/>
</dbReference>
<accession>A0A502G7Q2</accession>
<dbReference type="OrthoDB" id="7246209at2"/>
<dbReference type="PANTHER" id="PTHR42928">
    <property type="entry name" value="TRICARBOXYLATE-BINDING PROTEIN"/>
    <property type="match status" value="1"/>
</dbReference>
<dbReference type="SUPFAM" id="SSF53850">
    <property type="entry name" value="Periplasmic binding protein-like II"/>
    <property type="match status" value="1"/>
</dbReference>
<protein>
    <submittedName>
        <fullName evidence="3">Tripartite tricarboxylate transporter substrate binding protein</fullName>
    </submittedName>
</protein>
<sequence>MPHRAAGRSPLVVDRRRLRAAAPLGRRHPRSPEDRAAAAPRRTSLPEPNMRPIHRRTALFLPAFLTGNPARADWPDRPVRIIVPFAPGGSSDLIARLIGTELQARLGQPGETGRFAVVVENRGGANGAIGMAAAAQAPADGYTLVEGHIGTHAITPAIMRTPGYDTLRDFTTVAVPATSSSVLVVPQSSPVRDLRGLLDLARAKPGGLSYGSPGIGSPSHVTVVLLSKMTGVVAQHVPYRGGGPAVTDLVNGTLDFMFAGPSEVMGQIQSGRLRALATTGERRSPGSPDLPTVAEAGVPGFRFTVWHALSARVGTPPVLLERLRQEVAAILATGTMQARLRDVGLEPGIPDPAAADAMLRAEVIRWGRLVHEAGIQAD</sequence>
<name>A0A502G7Q2_9PROT</name>